<dbReference type="InterPro" id="IPR005793">
    <property type="entry name" value="Formyl_trans_C"/>
</dbReference>
<dbReference type="HAMAP" id="MF_00182">
    <property type="entry name" value="Formyl_trans"/>
    <property type="match status" value="1"/>
</dbReference>
<feature type="domain" description="Formyl transferase N-terminal" evidence="9">
    <location>
        <begin position="4"/>
        <end position="176"/>
    </location>
</feature>
<name>A0ABV3SAK1_9GAMM</name>
<proteinExistence type="inferred from homology"/>
<dbReference type="Gene3D" id="3.10.25.10">
    <property type="entry name" value="Formyl transferase, C-terminal domain"/>
    <property type="match status" value="1"/>
</dbReference>
<dbReference type="Gene3D" id="3.40.50.170">
    <property type="entry name" value="Formyl transferase, N-terminal domain"/>
    <property type="match status" value="1"/>
</dbReference>
<evidence type="ECO:0000259" key="9">
    <source>
        <dbReference type="Pfam" id="PF00551"/>
    </source>
</evidence>
<dbReference type="PROSITE" id="PS00373">
    <property type="entry name" value="GART"/>
    <property type="match status" value="1"/>
</dbReference>
<evidence type="ECO:0000256" key="8">
    <source>
        <dbReference type="HAMAP-Rule" id="MF_00182"/>
    </source>
</evidence>
<evidence type="ECO:0000313" key="12">
    <source>
        <dbReference type="Proteomes" id="UP001556653"/>
    </source>
</evidence>
<evidence type="ECO:0000313" key="11">
    <source>
        <dbReference type="EMBL" id="MEX0387085.1"/>
    </source>
</evidence>
<comment type="function">
    <text evidence="1 8">Attaches a formyl group to the free amino group of methionyl-tRNA(fMet). The formyl group appears to play a dual role in the initiator identity of N-formylmethionyl-tRNA by promoting its recognition by IF2 and preventing the misappropriation of this tRNA by the elongation apparatus.</text>
</comment>
<dbReference type="InterPro" id="IPR011034">
    <property type="entry name" value="Formyl_transferase-like_C_sf"/>
</dbReference>
<evidence type="ECO:0000256" key="3">
    <source>
        <dbReference type="ARBA" id="ARBA00012261"/>
    </source>
</evidence>
<dbReference type="InterPro" id="IPR036477">
    <property type="entry name" value="Formyl_transf_N_sf"/>
</dbReference>
<dbReference type="EMBL" id="JBAKFJ010000001">
    <property type="protein sequence ID" value="MEX0387085.1"/>
    <property type="molecule type" value="Genomic_DNA"/>
</dbReference>
<dbReference type="Proteomes" id="UP001556653">
    <property type="component" value="Unassembled WGS sequence"/>
</dbReference>
<organism evidence="11 12">
    <name type="scientific">Spiribacter onubensis</name>
    <dbReference type="NCBI Taxonomy" id="3122420"/>
    <lineage>
        <taxon>Bacteria</taxon>
        <taxon>Pseudomonadati</taxon>
        <taxon>Pseudomonadota</taxon>
        <taxon>Gammaproteobacteria</taxon>
        <taxon>Chromatiales</taxon>
        <taxon>Ectothiorhodospiraceae</taxon>
        <taxon>Spiribacter</taxon>
    </lineage>
</organism>
<accession>A0ABV3SAK1</accession>
<dbReference type="NCBIfam" id="TIGR00460">
    <property type="entry name" value="fmt"/>
    <property type="match status" value="1"/>
</dbReference>
<dbReference type="InterPro" id="IPR002376">
    <property type="entry name" value="Formyl_transf_N"/>
</dbReference>
<comment type="catalytic activity">
    <reaction evidence="7 8">
        <text>L-methionyl-tRNA(fMet) + (6R)-10-formyltetrahydrofolate = N-formyl-L-methionyl-tRNA(fMet) + (6S)-5,6,7,8-tetrahydrofolate + H(+)</text>
        <dbReference type="Rhea" id="RHEA:24380"/>
        <dbReference type="Rhea" id="RHEA-COMP:9952"/>
        <dbReference type="Rhea" id="RHEA-COMP:9953"/>
        <dbReference type="ChEBI" id="CHEBI:15378"/>
        <dbReference type="ChEBI" id="CHEBI:57453"/>
        <dbReference type="ChEBI" id="CHEBI:78530"/>
        <dbReference type="ChEBI" id="CHEBI:78844"/>
        <dbReference type="ChEBI" id="CHEBI:195366"/>
        <dbReference type="EC" id="2.1.2.9"/>
    </reaction>
</comment>
<dbReference type="SUPFAM" id="SSF53328">
    <property type="entry name" value="Formyltransferase"/>
    <property type="match status" value="1"/>
</dbReference>
<comment type="caution">
    <text evidence="11">The sequence shown here is derived from an EMBL/GenBank/DDBJ whole genome shotgun (WGS) entry which is preliminary data.</text>
</comment>
<dbReference type="InterPro" id="IPR005794">
    <property type="entry name" value="Fmt"/>
</dbReference>
<dbReference type="EC" id="2.1.2.9" evidence="3 8"/>
<dbReference type="InterPro" id="IPR037022">
    <property type="entry name" value="Formyl_trans_C_sf"/>
</dbReference>
<evidence type="ECO:0000256" key="7">
    <source>
        <dbReference type="ARBA" id="ARBA00048558"/>
    </source>
</evidence>
<dbReference type="PANTHER" id="PTHR11138:SF5">
    <property type="entry name" value="METHIONYL-TRNA FORMYLTRANSFERASE, MITOCHONDRIAL"/>
    <property type="match status" value="1"/>
</dbReference>
<protein>
    <recommendedName>
        <fullName evidence="4 8">Methionyl-tRNA formyltransferase</fullName>
        <ecNumber evidence="3 8">2.1.2.9</ecNumber>
    </recommendedName>
</protein>
<feature type="domain" description="Formyl transferase C-terminal" evidence="10">
    <location>
        <begin position="201"/>
        <end position="299"/>
    </location>
</feature>
<keyword evidence="5 8" id="KW-0808">Transferase</keyword>
<evidence type="ECO:0000256" key="4">
    <source>
        <dbReference type="ARBA" id="ARBA00016014"/>
    </source>
</evidence>
<sequence length="308" mass="32805">MVYAGTPAFAVPALEALIDAGYRVAAVYTQPDRPAGRGRRLRASPVKTLALEHGLVVEQPESLRDPAAQARLAGHAPDAMVVAAYGLILPAAVLGIPTHGCLNIHASLLPRWRGAAPIQRAIEAGDKRSGVCLMEMAAGLDTGPVVACRSTPISAEDTASTLHDRLADMGAELLVDSFDDWLSGRISASDQPEAGVTYADKITTEECRVDWHEAADALARRVRAYDPWPVMRCHRDHAPFKIWAARSLPGFATTGVPGEILAVSDEGIDVQTGDGVLRLLRVQVPGGRAQAVADFLRGHTMHVGEILL</sequence>
<dbReference type="InterPro" id="IPR041711">
    <property type="entry name" value="Met-tRNA-FMT_N"/>
</dbReference>
<dbReference type="InterPro" id="IPR001555">
    <property type="entry name" value="GART_AS"/>
</dbReference>
<dbReference type="PANTHER" id="PTHR11138">
    <property type="entry name" value="METHIONYL-TRNA FORMYLTRANSFERASE"/>
    <property type="match status" value="1"/>
</dbReference>
<dbReference type="SUPFAM" id="SSF50486">
    <property type="entry name" value="FMT C-terminal domain-like"/>
    <property type="match status" value="1"/>
</dbReference>
<evidence type="ECO:0000259" key="10">
    <source>
        <dbReference type="Pfam" id="PF02911"/>
    </source>
</evidence>
<dbReference type="Pfam" id="PF02911">
    <property type="entry name" value="Formyl_trans_C"/>
    <property type="match status" value="1"/>
</dbReference>
<dbReference type="CDD" id="cd08704">
    <property type="entry name" value="Met_tRNA_FMT_C"/>
    <property type="match status" value="1"/>
</dbReference>
<reference evidence="11 12" key="1">
    <citation type="submission" date="2024-02" db="EMBL/GenBank/DDBJ databases">
        <title>New especies of Spiribacter isolated from saline water.</title>
        <authorList>
            <person name="Leon M.J."/>
            <person name="De La Haba R."/>
            <person name="Sanchez-Porro C."/>
            <person name="Ventosa A."/>
        </authorList>
    </citation>
    <scope>NUCLEOTIDE SEQUENCE [LARGE SCALE GENOMIC DNA]</scope>
    <source>
        <strain evidence="12">ag22IC4-227</strain>
    </source>
</reference>
<dbReference type="InterPro" id="IPR044135">
    <property type="entry name" value="Met-tRNA-FMT_C"/>
</dbReference>
<keyword evidence="6 8" id="KW-0648">Protein biosynthesis</keyword>
<keyword evidence="12" id="KW-1185">Reference proteome</keyword>
<comment type="similarity">
    <text evidence="2 8">Belongs to the Fmt family.</text>
</comment>
<dbReference type="GO" id="GO:0004479">
    <property type="term" value="F:methionyl-tRNA formyltransferase activity"/>
    <property type="evidence" value="ECO:0007669"/>
    <property type="project" value="UniProtKB-EC"/>
</dbReference>
<dbReference type="CDD" id="cd08646">
    <property type="entry name" value="FMT_core_Met-tRNA-FMT_N"/>
    <property type="match status" value="1"/>
</dbReference>
<evidence type="ECO:0000256" key="1">
    <source>
        <dbReference type="ARBA" id="ARBA00002606"/>
    </source>
</evidence>
<gene>
    <name evidence="8 11" type="primary">fmt</name>
    <name evidence="11" type="ORF">V6X64_08790</name>
</gene>
<evidence type="ECO:0000256" key="2">
    <source>
        <dbReference type="ARBA" id="ARBA00010699"/>
    </source>
</evidence>
<dbReference type="Pfam" id="PF00551">
    <property type="entry name" value="Formyl_trans_N"/>
    <property type="match status" value="1"/>
</dbReference>
<dbReference type="RefSeq" id="WP_367967606.1">
    <property type="nucleotide sequence ID" value="NZ_JBAKFJ010000001.1"/>
</dbReference>
<evidence type="ECO:0000256" key="6">
    <source>
        <dbReference type="ARBA" id="ARBA00022917"/>
    </source>
</evidence>
<evidence type="ECO:0000256" key="5">
    <source>
        <dbReference type="ARBA" id="ARBA00022679"/>
    </source>
</evidence>
<feature type="binding site" evidence="8">
    <location>
        <begin position="107"/>
        <end position="110"/>
    </location>
    <ligand>
        <name>(6S)-5,6,7,8-tetrahydrofolate</name>
        <dbReference type="ChEBI" id="CHEBI:57453"/>
    </ligand>
</feature>